<dbReference type="GO" id="GO:0005886">
    <property type="term" value="C:plasma membrane"/>
    <property type="evidence" value="ECO:0007669"/>
    <property type="project" value="UniProtKB-SubCell"/>
</dbReference>
<dbReference type="EMBL" id="CP000510">
    <property type="protein sequence ID" value="ABM05003.1"/>
    <property type="molecule type" value="Genomic_DNA"/>
</dbReference>
<dbReference type="HAMAP" id="MF_00190">
    <property type="entry name" value="Cardiolipin_synth_ClsA"/>
    <property type="match status" value="1"/>
</dbReference>
<dbReference type="PANTHER" id="PTHR21248:SF22">
    <property type="entry name" value="PHOSPHOLIPASE D"/>
    <property type="match status" value="1"/>
</dbReference>
<evidence type="ECO:0000256" key="4">
    <source>
        <dbReference type="ARBA" id="ARBA00022679"/>
    </source>
</evidence>
<feature type="domain" description="PLD phosphodiesterase" evidence="13">
    <location>
        <begin position="405"/>
        <end position="432"/>
    </location>
</feature>
<comment type="similarity">
    <text evidence="12">Belongs to the phospholipase D family. Cardiolipin synthase subfamily. ClsA sub-subfamily.</text>
</comment>
<feature type="active site" evidence="12">
    <location>
        <position position="412"/>
    </location>
</feature>
<keyword evidence="11 12" id="KW-1208">Phospholipid metabolism</keyword>
<organism evidence="14 15">
    <name type="scientific">Psychromonas ingrahamii (strain DSM 17664 / CCUG 51855 / 37)</name>
    <dbReference type="NCBI Taxonomy" id="357804"/>
    <lineage>
        <taxon>Bacteria</taxon>
        <taxon>Pseudomonadati</taxon>
        <taxon>Pseudomonadota</taxon>
        <taxon>Gammaproteobacteria</taxon>
        <taxon>Alteromonadales</taxon>
        <taxon>Psychromonadaceae</taxon>
        <taxon>Psychromonas</taxon>
    </lineage>
</organism>
<evidence type="ECO:0000256" key="9">
    <source>
        <dbReference type="ARBA" id="ARBA00023136"/>
    </source>
</evidence>
<dbReference type="SUPFAM" id="SSF56024">
    <property type="entry name" value="Phospholipase D/nuclease"/>
    <property type="match status" value="2"/>
</dbReference>
<dbReference type="AlphaFoldDB" id="A1SZT8"/>
<dbReference type="RefSeq" id="WP_011771555.1">
    <property type="nucleotide sequence ID" value="NC_008709.1"/>
</dbReference>
<dbReference type="InterPro" id="IPR025202">
    <property type="entry name" value="PLD-like_dom"/>
</dbReference>
<feature type="active site" evidence="12">
    <location>
        <position position="234"/>
    </location>
</feature>
<dbReference type="InterPro" id="IPR001736">
    <property type="entry name" value="PLipase_D/transphosphatidylase"/>
</dbReference>
<dbReference type="CDD" id="cd09152">
    <property type="entry name" value="PLDc_EcCLS_like_1"/>
    <property type="match status" value="1"/>
</dbReference>
<sequence>MDTSLFTTNWSDNSLYVGLTAFIYITLVILTSLSVLIKRKPIGVSLAWLLLIYALPMVGMISYYIFGQLNLGKKRKKRRLEMAGLFKTWLADEVTEHRLSDQQISSAVTSIKHFVEFGSQMPMMAGNKLTLLSSTDVILTELADCIEQARHSCYLMFYICSGGGLANNILDALMRAARRGVSCKLLFDSVGSHDFFNSTESQRLRGAGVEVCEALPVGTFRLLFQRQDLRLHRKLVCIDDHVAYTGSMNLVDPAFFKKEKNIGQWVDMMVRCEGPIVQLMKSLFVWDWYLETNVKLPFQKLYADSFAIAGDQNVQLIPSGPEFGEASIYQVLLIAIYEAKYSLVLTTPYFVPDESLHEALKVAALRGVDVKVILPAKNDSFMVDYASRAFFEELLVAGVKIYKFHGGLLHSKSIVIDEKIALLGTVNLDRRSFWLNFEMTMLVDNDFFADELLQLQMRYLLLSDPLILEDWQKRSYHKRLLESVMYLFSPLL</sequence>
<name>A1SZT8_PSYIN</name>
<evidence type="ECO:0000256" key="3">
    <source>
        <dbReference type="ARBA" id="ARBA00022516"/>
    </source>
</evidence>
<evidence type="ECO:0000256" key="5">
    <source>
        <dbReference type="ARBA" id="ARBA00022692"/>
    </source>
</evidence>
<dbReference type="CDD" id="cd09158">
    <property type="entry name" value="PLDc_EcCLS_like_2"/>
    <property type="match status" value="1"/>
</dbReference>
<dbReference type="STRING" id="357804.Ping_3316"/>
<dbReference type="GO" id="GO:0032049">
    <property type="term" value="P:cardiolipin biosynthetic process"/>
    <property type="evidence" value="ECO:0007669"/>
    <property type="project" value="UniProtKB-UniRule"/>
</dbReference>
<feature type="active site" evidence="12">
    <location>
        <position position="232"/>
    </location>
</feature>
<evidence type="ECO:0000259" key="13">
    <source>
        <dbReference type="PROSITE" id="PS50035"/>
    </source>
</evidence>
<evidence type="ECO:0000256" key="11">
    <source>
        <dbReference type="ARBA" id="ARBA00023264"/>
    </source>
</evidence>
<accession>A1SZT8</accession>
<comment type="catalytic activity">
    <reaction evidence="12">
        <text>2 a 1,2-diacyl-sn-glycero-3-phospho-(1'-sn-glycerol) = a cardiolipin + glycerol</text>
        <dbReference type="Rhea" id="RHEA:31451"/>
        <dbReference type="ChEBI" id="CHEBI:17754"/>
        <dbReference type="ChEBI" id="CHEBI:62237"/>
        <dbReference type="ChEBI" id="CHEBI:64716"/>
    </reaction>
</comment>
<dbReference type="NCBIfam" id="TIGR04265">
    <property type="entry name" value="bac_cardiolipin"/>
    <property type="match status" value="1"/>
</dbReference>
<dbReference type="KEGG" id="pin:Ping_3316"/>
<keyword evidence="6" id="KW-0677">Repeat</keyword>
<dbReference type="OrthoDB" id="9814092at2"/>
<evidence type="ECO:0000256" key="7">
    <source>
        <dbReference type="ARBA" id="ARBA00022989"/>
    </source>
</evidence>
<dbReference type="Gene3D" id="3.30.870.10">
    <property type="entry name" value="Endonuclease Chain A"/>
    <property type="match status" value="2"/>
</dbReference>
<feature type="active site" evidence="12">
    <location>
        <position position="410"/>
    </location>
</feature>
<evidence type="ECO:0000313" key="15">
    <source>
        <dbReference type="Proteomes" id="UP000000639"/>
    </source>
</evidence>
<evidence type="ECO:0000313" key="14">
    <source>
        <dbReference type="EMBL" id="ABM05003.1"/>
    </source>
</evidence>
<keyword evidence="5 12" id="KW-0812">Transmembrane</keyword>
<dbReference type="Pfam" id="PF13396">
    <property type="entry name" value="PLDc_N"/>
    <property type="match status" value="1"/>
</dbReference>
<dbReference type="InterPro" id="IPR022924">
    <property type="entry name" value="Cardiolipin_synthase"/>
</dbReference>
<comment type="function">
    <text evidence="12">Catalyzes the reversible phosphatidyl group transfer from one phosphatidylglycerol molecule to another to form cardiolipin (CL) (diphosphatidylglycerol) and glycerol.</text>
</comment>
<dbReference type="Pfam" id="PF13091">
    <property type="entry name" value="PLDc_2"/>
    <property type="match status" value="2"/>
</dbReference>
<evidence type="ECO:0000256" key="6">
    <source>
        <dbReference type="ARBA" id="ARBA00022737"/>
    </source>
</evidence>
<dbReference type="PROSITE" id="PS50035">
    <property type="entry name" value="PLD"/>
    <property type="match status" value="2"/>
</dbReference>
<gene>
    <name evidence="12" type="primary">clsA</name>
    <name evidence="14" type="ordered locus">Ping_3316</name>
</gene>
<keyword evidence="3 12" id="KW-0444">Lipid biosynthesis</keyword>
<keyword evidence="8 12" id="KW-0443">Lipid metabolism</keyword>
<dbReference type="SMART" id="SM00155">
    <property type="entry name" value="PLDc"/>
    <property type="match status" value="2"/>
</dbReference>
<keyword evidence="4 12" id="KW-0808">Transferase</keyword>
<evidence type="ECO:0000256" key="8">
    <source>
        <dbReference type="ARBA" id="ARBA00023098"/>
    </source>
</evidence>
<keyword evidence="2 12" id="KW-1003">Cell membrane</keyword>
<dbReference type="HOGENOM" id="CLU_038053_1_0_6"/>
<keyword evidence="10 12" id="KW-0594">Phospholipid biosynthesis</keyword>
<dbReference type="EC" id="2.7.8.-" evidence="12"/>
<dbReference type="eggNOG" id="COG1502">
    <property type="taxonomic scope" value="Bacteria"/>
</dbReference>
<evidence type="ECO:0000256" key="10">
    <source>
        <dbReference type="ARBA" id="ARBA00023209"/>
    </source>
</evidence>
<feature type="transmembrane region" description="Helical" evidence="12">
    <location>
        <begin position="44"/>
        <end position="66"/>
    </location>
</feature>
<evidence type="ECO:0000256" key="1">
    <source>
        <dbReference type="ARBA" id="ARBA00004651"/>
    </source>
</evidence>
<evidence type="ECO:0000256" key="12">
    <source>
        <dbReference type="HAMAP-Rule" id="MF_00190"/>
    </source>
</evidence>
<proteinExistence type="inferred from homology"/>
<dbReference type="InterPro" id="IPR030840">
    <property type="entry name" value="CL_synthase_A"/>
</dbReference>
<keyword evidence="9 12" id="KW-0472">Membrane</keyword>
<dbReference type="GO" id="GO:0008808">
    <property type="term" value="F:cardiolipin synthase activity"/>
    <property type="evidence" value="ECO:0007669"/>
    <property type="project" value="UniProtKB-UniRule"/>
</dbReference>
<feature type="transmembrane region" description="Helical" evidence="12">
    <location>
        <begin position="15"/>
        <end position="37"/>
    </location>
</feature>
<keyword evidence="7 12" id="KW-1133">Transmembrane helix</keyword>
<dbReference type="Proteomes" id="UP000000639">
    <property type="component" value="Chromosome"/>
</dbReference>
<evidence type="ECO:0000256" key="2">
    <source>
        <dbReference type="ARBA" id="ARBA00022475"/>
    </source>
</evidence>
<keyword evidence="15" id="KW-1185">Reference proteome</keyword>
<dbReference type="InterPro" id="IPR027379">
    <property type="entry name" value="CLS_N"/>
</dbReference>
<feature type="active site" evidence="12">
    <location>
        <position position="417"/>
    </location>
</feature>
<protein>
    <recommendedName>
        <fullName evidence="12">Cardiolipin synthase A</fullName>
        <shortName evidence="12">CL synthase</shortName>
        <ecNumber evidence="12">2.7.8.-</ecNumber>
    </recommendedName>
</protein>
<feature type="domain" description="PLD phosphodiesterase" evidence="13">
    <location>
        <begin position="227"/>
        <end position="254"/>
    </location>
</feature>
<reference evidence="14 15" key="1">
    <citation type="submission" date="2007-01" db="EMBL/GenBank/DDBJ databases">
        <title>Complete sequence of Psychromonas ingrahamii 37.</title>
        <authorList>
            <consortium name="US DOE Joint Genome Institute"/>
            <person name="Copeland A."/>
            <person name="Lucas S."/>
            <person name="Lapidus A."/>
            <person name="Barry K."/>
            <person name="Detter J.C."/>
            <person name="Glavina del Rio T."/>
            <person name="Hammon N."/>
            <person name="Israni S."/>
            <person name="Dalin E."/>
            <person name="Tice H."/>
            <person name="Pitluck S."/>
            <person name="Thompson L.S."/>
            <person name="Brettin T."/>
            <person name="Bruce D."/>
            <person name="Han C."/>
            <person name="Tapia R."/>
            <person name="Schmutz J."/>
            <person name="Larimer F."/>
            <person name="Land M."/>
            <person name="Hauser L."/>
            <person name="Kyrpides N."/>
            <person name="Ivanova N."/>
            <person name="Staley J."/>
            <person name="Richardson P."/>
        </authorList>
    </citation>
    <scope>NUCLEOTIDE SEQUENCE [LARGE SCALE GENOMIC DNA]</scope>
    <source>
        <strain evidence="14 15">37</strain>
    </source>
</reference>
<dbReference type="PANTHER" id="PTHR21248">
    <property type="entry name" value="CARDIOLIPIN SYNTHASE"/>
    <property type="match status" value="1"/>
</dbReference>
<feature type="active site" evidence="12">
    <location>
        <position position="239"/>
    </location>
</feature>
<comment type="subcellular location">
    <subcellularLocation>
        <location evidence="12">Cell inner membrane</location>
        <topology evidence="12">Multi-pass membrane protein</topology>
    </subcellularLocation>
    <subcellularLocation>
        <location evidence="1">Cell membrane</location>
        <topology evidence="1">Multi-pass membrane protein</topology>
    </subcellularLocation>
</comment>
<keyword evidence="12" id="KW-0997">Cell inner membrane</keyword>